<sequence>MPTYCAAFGCFNRTGTRKRKAGVSISMHKFPAMEHEPHRYRRWLTKLNRENFKPTSSSRLCSAHFVADDYERDLFGELMPDSRLRRPKLKPNAVPTIFPQLKRAVKKTSSGVQESKQAIKKSPKLAVIKKSPKLVVKKKCFLSELHDQLSVLDGLPLLPSAKVAPSVKSRMQNMLKSKKLKRELRYQFSLCRGCIAALSPPPPPPPPIGFSQPSILLLMPANVAPQTSLPPPSQEKEFPDFGICAKSGSLLQSSYLEQMQKIPERLKPDCGVALREDEETESSPADVQQPKTFVSLLVFIVFEFIISLLVTCQQNLQKSDKMMNKG</sequence>
<evidence type="ECO:0000256" key="2">
    <source>
        <dbReference type="ARBA" id="ARBA00022771"/>
    </source>
</evidence>
<keyword evidence="6" id="KW-0472">Membrane</keyword>
<evidence type="ECO:0000313" key="8">
    <source>
        <dbReference type="EMBL" id="ELU04757.1"/>
    </source>
</evidence>
<feature type="transmembrane region" description="Helical" evidence="6">
    <location>
        <begin position="293"/>
        <end position="312"/>
    </location>
</feature>
<evidence type="ECO:0000259" key="7">
    <source>
        <dbReference type="PROSITE" id="PS50950"/>
    </source>
</evidence>
<dbReference type="HOGENOM" id="CLU_853216_0_0_1"/>
<dbReference type="Proteomes" id="UP000014760">
    <property type="component" value="Unassembled WGS sequence"/>
</dbReference>
<dbReference type="EMBL" id="KB302154">
    <property type="protein sequence ID" value="ELU04757.1"/>
    <property type="molecule type" value="Genomic_DNA"/>
</dbReference>
<keyword evidence="2 5" id="KW-0863">Zinc-finger</keyword>
<dbReference type="Gene3D" id="6.20.210.20">
    <property type="entry name" value="THAP domain"/>
    <property type="match status" value="1"/>
</dbReference>
<dbReference type="SUPFAM" id="SSF57716">
    <property type="entry name" value="Glucocorticoid receptor-like (DNA-binding domain)"/>
    <property type="match status" value="1"/>
</dbReference>
<keyword evidence="1" id="KW-0479">Metal-binding</keyword>
<dbReference type="InterPro" id="IPR038441">
    <property type="entry name" value="THAP_Znf_sf"/>
</dbReference>
<accession>R7ULE8</accession>
<dbReference type="GO" id="GO:0003677">
    <property type="term" value="F:DNA binding"/>
    <property type="evidence" value="ECO:0007669"/>
    <property type="project" value="UniProtKB-UniRule"/>
</dbReference>
<dbReference type="PANTHER" id="PTHR46927:SF3">
    <property type="entry name" value="THAP-TYPE DOMAIN-CONTAINING PROTEIN"/>
    <property type="match status" value="1"/>
</dbReference>
<dbReference type="SMART" id="SM00692">
    <property type="entry name" value="DM3"/>
    <property type="match status" value="1"/>
</dbReference>
<dbReference type="GO" id="GO:0008270">
    <property type="term" value="F:zinc ion binding"/>
    <property type="evidence" value="ECO:0007669"/>
    <property type="project" value="UniProtKB-KW"/>
</dbReference>
<evidence type="ECO:0000313" key="9">
    <source>
        <dbReference type="EnsemblMetazoa" id="CapteP217343"/>
    </source>
</evidence>
<dbReference type="SMART" id="SM00980">
    <property type="entry name" value="THAP"/>
    <property type="match status" value="1"/>
</dbReference>
<dbReference type="PANTHER" id="PTHR46927">
    <property type="entry name" value="AGAP005574-PA"/>
    <property type="match status" value="1"/>
</dbReference>
<proteinExistence type="predicted"/>
<evidence type="ECO:0000256" key="3">
    <source>
        <dbReference type="ARBA" id="ARBA00022833"/>
    </source>
</evidence>
<feature type="domain" description="THAP-type" evidence="7">
    <location>
        <begin position="1"/>
        <end position="98"/>
    </location>
</feature>
<keyword evidence="6" id="KW-0812">Transmembrane</keyword>
<evidence type="ECO:0000256" key="5">
    <source>
        <dbReference type="PROSITE-ProRule" id="PRU00309"/>
    </source>
</evidence>
<dbReference type="Pfam" id="PF05485">
    <property type="entry name" value="THAP"/>
    <property type="match status" value="1"/>
</dbReference>
<evidence type="ECO:0000256" key="6">
    <source>
        <dbReference type="SAM" id="Phobius"/>
    </source>
</evidence>
<dbReference type="InterPro" id="IPR006612">
    <property type="entry name" value="THAP_Znf"/>
</dbReference>
<gene>
    <name evidence="8" type="ORF">CAPTEDRAFT_217343</name>
</gene>
<reference evidence="10" key="1">
    <citation type="submission" date="2012-12" db="EMBL/GenBank/DDBJ databases">
        <authorList>
            <person name="Hellsten U."/>
            <person name="Grimwood J."/>
            <person name="Chapman J.A."/>
            <person name="Shapiro H."/>
            <person name="Aerts A."/>
            <person name="Otillar R.P."/>
            <person name="Terry A.Y."/>
            <person name="Boore J.L."/>
            <person name="Simakov O."/>
            <person name="Marletaz F."/>
            <person name="Cho S.-J."/>
            <person name="Edsinger-Gonzales E."/>
            <person name="Havlak P."/>
            <person name="Kuo D.-H."/>
            <person name="Larsson T."/>
            <person name="Lv J."/>
            <person name="Arendt D."/>
            <person name="Savage R."/>
            <person name="Osoegawa K."/>
            <person name="de Jong P."/>
            <person name="Lindberg D.R."/>
            <person name="Seaver E.C."/>
            <person name="Weisblat D.A."/>
            <person name="Putnam N.H."/>
            <person name="Grigoriev I.V."/>
            <person name="Rokhsar D.S."/>
        </authorList>
    </citation>
    <scope>NUCLEOTIDE SEQUENCE</scope>
    <source>
        <strain evidence="10">I ESC-2004</strain>
    </source>
</reference>
<organism evidence="8">
    <name type="scientific">Capitella teleta</name>
    <name type="common">Polychaete worm</name>
    <dbReference type="NCBI Taxonomy" id="283909"/>
    <lineage>
        <taxon>Eukaryota</taxon>
        <taxon>Metazoa</taxon>
        <taxon>Spiralia</taxon>
        <taxon>Lophotrochozoa</taxon>
        <taxon>Annelida</taxon>
        <taxon>Polychaeta</taxon>
        <taxon>Sedentaria</taxon>
        <taxon>Scolecida</taxon>
        <taxon>Capitellidae</taxon>
        <taxon>Capitella</taxon>
    </lineage>
</organism>
<evidence type="ECO:0000256" key="1">
    <source>
        <dbReference type="ARBA" id="ARBA00022723"/>
    </source>
</evidence>
<name>R7ULE8_CAPTE</name>
<dbReference type="PROSITE" id="PS50950">
    <property type="entry name" value="ZF_THAP"/>
    <property type="match status" value="1"/>
</dbReference>
<protein>
    <recommendedName>
        <fullName evidence="7">THAP-type domain-containing protein</fullName>
    </recommendedName>
</protein>
<keyword evidence="6" id="KW-1133">Transmembrane helix</keyword>
<dbReference type="OrthoDB" id="6160955at2759"/>
<dbReference type="InterPro" id="IPR052224">
    <property type="entry name" value="THAP_domain_protein"/>
</dbReference>
<evidence type="ECO:0000313" key="10">
    <source>
        <dbReference type="Proteomes" id="UP000014760"/>
    </source>
</evidence>
<keyword evidence="3" id="KW-0862">Zinc</keyword>
<keyword evidence="4 5" id="KW-0238">DNA-binding</keyword>
<dbReference type="EnsemblMetazoa" id="CapteT217343">
    <property type="protein sequence ID" value="CapteP217343"/>
    <property type="gene ID" value="CapteG217343"/>
</dbReference>
<dbReference type="EMBL" id="AMQN01023873">
    <property type="status" value="NOT_ANNOTATED_CDS"/>
    <property type="molecule type" value="Genomic_DNA"/>
</dbReference>
<evidence type="ECO:0000256" key="4">
    <source>
        <dbReference type="ARBA" id="ARBA00023125"/>
    </source>
</evidence>
<keyword evidence="10" id="KW-1185">Reference proteome</keyword>
<reference evidence="9" key="3">
    <citation type="submission" date="2015-06" db="UniProtKB">
        <authorList>
            <consortium name="EnsemblMetazoa"/>
        </authorList>
    </citation>
    <scope>IDENTIFICATION</scope>
</reference>
<dbReference type="AlphaFoldDB" id="R7ULE8"/>
<reference evidence="8 10" key="2">
    <citation type="journal article" date="2013" name="Nature">
        <title>Insights into bilaterian evolution from three spiralian genomes.</title>
        <authorList>
            <person name="Simakov O."/>
            <person name="Marletaz F."/>
            <person name="Cho S.J."/>
            <person name="Edsinger-Gonzales E."/>
            <person name="Havlak P."/>
            <person name="Hellsten U."/>
            <person name="Kuo D.H."/>
            <person name="Larsson T."/>
            <person name="Lv J."/>
            <person name="Arendt D."/>
            <person name="Savage R."/>
            <person name="Osoegawa K."/>
            <person name="de Jong P."/>
            <person name="Grimwood J."/>
            <person name="Chapman J.A."/>
            <person name="Shapiro H."/>
            <person name="Aerts A."/>
            <person name="Otillar R.P."/>
            <person name="Terry A.Y."/>
            <person name="Boore J.L."/>
            <person name="Grigoriev I.V."/>
            <person name="Lindberg D.R."/>
            <person name="Seaver E.C."/>
            <person name="Weisblat D.A."/>
            <person name="Putnam N.H."/>
            <person name="Rokhsar D.S."/>
        </authorList>
    </citation>
    <scope>NUCLEOTIDE SEQUENCE</scope>
    <source>
        <strain evidence="8 10">I ESC-2004</strain>
    </source>
</reference>